<feature type="region of interest" description="Disordered" evidence="1">
    <location>
        <begin position="417"/>
        <end position="496"/>
    </location>
</feature>
<feature type="compositionally biased region" description="Polar residues" evidence="1">
    <location>
        <begin position="279"/>
        <end position="288"/>
    </location>
</feature>
<protein>
    <submittedName>
        <fullName evidence="2">Uncharacterized protein</fullName>
    </submittedName>
</protein>
<feature type="compositionally biased region" description="Polar residues" evidence="1">
    <location>
        <begin position="56"/>
        <end position="71"/>
    </location>
</feature>
<organism evidence="2 3">
    <name type="scientific">Discostella pseudostelligera</name>
    <dbReference type="NCBI Taxonomy" id="259834"/>
    <lineage>
        <taxon>Eukaryota</taxon>
        <taxon>Sar</taxon>
        <taxon>Stramenopiles</taxon>
        <taxon>Ochrophyta</taxon>
        <taxon>Bacillariophyta</taxon>
        <taxon>Coscinodiscophyceae</taxon>
        <taxon>Thalassiosirophycidae</taxon>
        <taxon>Stephanodiscales</taxon>
        <taxon>Stephanodiscaceae</taxon>
        <taxon>Discostella</taxon>
    </lineage>
</organism>
<accession>A0ABD3M843</accession>
<dbReference type="Proteomes" id="UP001530293">
    <property type="component" value="Unassembled WGS sequence"/>
</dbReference>
<feature type="compositionally biased region" description="Basic and acidic residues" evidence="1">
    <location>
        <begin position="445"/>
        <end position="454"/>
    </location>
</feature>
<feature type="region of interest" description="Disordered" evidence="1">
    <location>
        <begin position="207"/>
        <end position="227"/>
    </location>
</feature>
<feature type="region of interest" description="Disordered" evidence="1">
    <location>
        <begin position="56"/>
        <end position="76"/>
    </location>
</feature>
<proteinExistence type="predicted"/>
<evidence type="ECO:0000256" key="1">
    <source>
        <dbReference type="SAM" id="MobiDB-lite"/>
    </source>
</evidence>
<sequence length="496" mass="54241">MTTITASTSSRLYANESSFIKKKNHDNVNNNDDQTFKSLSTTLTKMNSIVTTSLHRSIRQGNAQKKSNDGNTIVDDASKKRETPLVDYLTVKNSLMMSYLIDLTLLLRSRLSASSAAGAADDNQDIEQQQQQQRECVERLQEMKIALEKMRPLEKKMRYQIDKLLALSTVLSDDGIGGVGGGGGGGSAGMFASVGREVDDEDGVDVRNRVKNGENDGTSDPLSFKPDLRGMMKNMFVGDDGEDHEARGDIGSYDADDDDDIHHLPNRAKIFLDKEDNKTVPSSTSNVYQPPRLQSVPFELDNSDRAARKHERNLEKKRERQSRSELTQVIKSQFTDAPEEEDARGGALFGLQSDRSRKISSRNAELEAFEEGHMMRLSVGRKEKKERKRMMREEMSNLGAIADGLGNVVAGVDDAFGGGGGGGRKRMTTTGESAYKTKGMRRRKVDVIDHEGVARKKKKSAKNGGATNTYQKSLYGGGGGGGGGKGGNRGGGKSRK</sequence>
<evidence type="ECO:0000313" key="3">
    <source>
        <dbReference type="Proteomes" id="UP001530293"/>
    </source>
</evidence>
<feature type="region of interest" description="Disordered" evidence="1">
    <location>
        <begin position="277"/>
        <end position="361"/>
    </location>
</feature>
<dbReference type="AlphaFoldDB" id="A0ABD3M843"/>
<feature type="region of interest" description="Disordered" evidence="1">
    <location>
        <begin position="239"/>
        <end position="261"/>
    </location>
</feature>
<feature type="compositionally biased region" description="Basic and acidic residues" evidence="1">
    <location>
        <begin position="302"/>
        <end position="323"/>
    </location>
</feature>
<reference evidence="2 3" key="1">
    <citation type="submission" date="2024-10" db="EMBL/GenBank/DDBJ databases">
        <title>Updated reference genomes for cyclostephanoid diatoms.</title>
        <authorList>
            <person name="Roberts W.R."/>
            <person name="Alverson A.J."/>
        </authorList>
    </citation>
    <scope>NUCLEOTIDE SEQUENCE [LARGE SCALE GENOMIC DNA]</scope>
    <source>
        <strain evidence="2 3">AJA232-27</strain>
    </source>
</reference>
<keyword evidence="3" id="KW-1185">Reference proteome</keyword>
<name>A0ABD3M843_9STRA</name>
<gene>
    <name evidence="2" type="ORF">ACHAWU_005032</name>
</gene>
<feature type="compositionally biased region" description="Polar residues" evidence="1">
    <location>
        <begin position="324"/>
        <end position="335"/>
    </location>
</feature>
<comment type="caution">
    <text evidence="2">The sequence shown here is derived from an EMBL/GenBank/DDBJ whole genome shotgun (WGS) entry which is preliminary data.</text>
</comment>
<dbReference type="PANTHER" id="PTHR13237">
    <property type="entry name" value="SOMETHING ABOUT SILENCING PROTEIN 10-RELATED"/>
    <property type="match status" value="1"/>
</dbReference>
<evidence type="ECO:0000313" key="2">
    <source>
        <dbReference type="EMBL" id="KAL3758362.1"/>
    </source>
</evidence>
<dbReference type="EMBL" id="JALLBG020000233">
    <property type="protein sequence ID" value="KAL3758362.1"/>
    <property type="molecule type" value="Genomic_DNA"/>
</dbReference>
<dbReference type="PANTHER" id="PTHR13237:SF9">
    <property type="entry name" value="NEUROGUIDIN"/>
    <property type="match status" value="1"/>
</dbReference>
<feature type="compositionally biased region" description="Gly residues" evidence="1">
    <location>
        <begin position="475"/>
        <end position="496"/>
    </location>
</feature>